<evidence type="ECO:0000313" key="1">
    <source>
        <dbReference type="EMBL" id="ACL53302.1"/>
    </source>
</evidence>
<protein>
    <submittedName>
        <fullName evidence="1">Uncharacterized protein</fullName>
    </submittedName>
</protein>
<reference evidence="1" key="1">
    <citation type="journal article" date="2009" name="PLoS Genet.">
        <title>Sequencing, mapping, and analysis of 27,455 maize full-length cDNAs.</title>
        <authorList>
            <person name="Soderlund C."/>
            <person name="Descour A."/>
            <person name="Kudrna D."/>
            <person name="Bomhoff M."/>
            <person name="Boyd L."/>
            <person name="Currie J."/>
            <person name="Angelova A."/>
            <person name="Collura K."/>
            <person name="Wissotski M."/>
            <person name="Ashley E."/>
            <person name="Morrow D."/>
            <person name="Fernandes J."/>
            <person name="Walbot V."/>
            <person name="Yu Y."/>
        </authorList>
    </citation>
    <scope>NUCLEOTIDE SEQUENCE</scope>
    <source>
        <strain evidence="1">B73</strain>
    </source>
</reference>
<organism evidence="1">
    <name type="scientific">Zea mays</name>
    <name type="common">Maize</name>
    <dbReference type="NCBI Taxonomy" id="4577"/>
    <lineage>
        <taxon>Eukaryota</taxon>
        <taxon>Viridiplantae</taxon>
        <taxon>Streptophyta</taxon>
        <taxon>Embryophyta</taxon>
        <taxon>Tracheophyta</taxon>
        <taxon>Spermatophyta</taxon>
        <taxon>Magnoliopsida</taxon>
        <taxon>Liliopsida</taxon>
        <taxon>Poales</taxon>
        <taxon>Poaceae</taxon>
        <taxon>PACMAD clade</taxon>
        <taxon>Panicoideae</taxon>
        <taxon>Andropogonodae</taxon>
        <taxon>Andropogoneae</taxon>
        <taxon>Tripsacinae</taxon>
        <taxon>Zea</taxon>
    </lineage>
</organism>
<dbReference type="EMBL" id="BT054695">
    <property type="protein sequence ID" value="ACL53302.1"/>
    <property type="molecule type" value="mRNA"/>
</dbReference>
<reference evidence="1" key="2">
    <citation type="submission" date="2012-06" db="EMBL/GenBank/DDBJ databases">
        <authorList>
            <person name="Yu Y."/>
            <person name="Currie J."/>
            <person name="Lomeli R."/>
            <person name="Angelova A."/>
            <person name="Collura K."/>
            <person name="Wissotski M."/>
            <person name="Campos D."/>
            <person name="Kudrna D."/>
            <person name="Golser W."/>
            <person name="Ashely E."/>
            <person name="Descour A."/>
            <person name="Fernandes J."/>
            <person name="Soderlund C."/>
            <person name="Walbot V."/>
        </authorList>
    </citation>
    <scope>NUCLEOTIDE SEQUENCE</scope>
    <source>
        <strain evidence="1">B73</strain>
    </source>
</reference>
<dbReference type="AlphaFoldDB" id="B7ZZF3"/>
<accession>B7ZZF3</accession>
<sequence>MSIYVALHPQDETIYEQPSIRHRAFSDSEFAGCATRVRQR</sequence>
<name>B7ZZF3_MAIZE</name>
<proteinExistence type="evidence at transcript level"/>